<keyword evidence="6" id="KW-1185">Reference proteome</keyword>
<organism evidence="5 6">
    <name type="scientific">Paenibacillus foliorum</name>
    <dbReference type="NCBI Taxonomy" id="2654974"/>
    <lineage>
        <taxon>Bacteria</taxon>
        <taxon>Bacillati</taxon>
        <taxon>Bacillota</taxon>
        <taxon>Bacilli</taxon>
        <taxon>Bacillales</taxon>
        <taxon>Paenibacillaceae</taxon>
        <taxon>Paenibacillus</taxon>
    </lineage>
</organism>
<dbReference type="Gene3D" id="1.10.287.1490">
    <property type="match status" value="2"/>
</dbReference>
<protein>
    <recommendedName>
        <fullName evidence="3">Nuclease SbcCD subunit C</fullName>
    </recommendedName>
</protein>
<feature type="coiled-coil region" evidence="4">
    <location>
        <begin position="482"/>
        <end position="536"/>
    </location>
</feature>
<dbReference type="EMBL" id="WHOD01000071">
    <property type="protein sequence ID" value="NOU95616.1"/>
    <property type="molecule type" value="Genomic_DNA"/>
</dbReference>
<evidence type="ECO:0000313" key="5">
    <source>
        <dbReference type="EMBL" id="NOU95616.1"/>
    </source>
</evidence>
<accession>A0A972K1E3</accession>
<sequence length="661" mass="75001">MRQIDLISLKLRNFKGIKNFVLESKGSNTSVYGDNAVGKTTIFDSFTWLLFDKDSQNKKDFEIKTLDNNGKVLHNLEHEVEGTLAISGRRRTLRKVFTEKWTRKRGAATSEFTGHTTDYFIDGVPAKKAEYDTCVDEIVSENIFKLLTSPAFFNEQLKWQDRRKILLEVCGDISDKEVISSSEALSKLPAILGDRSIEDHRKVIAAKRAEINKELEKIPIRIDEANRSKPDVAELDEQFLVDDIATLKSRIQEKEAELVRVQSGGEVAVKEKRLREIEGELLQLKNQLQAGTMDKVAAKRESMNSLHSQCNSLQRSIEDNQRRIEQNSKAMERNSAERDRLREQHTITNAETFSSHHDENCPSCGQSLPEDQIKAAHDKAFAIFNRSKSERLEAISTQGRAAKSEYDRMDKENASLNESNGSLTDQLTDKRSEVSAVEAELIVLREGMTDLSADPSYINKQQEVEAIKRDILGLRSSMQDTVDKIRIDLAKVRNEVSSLEQDKAKIAQAVMLYKRIEELQQQEKQLAAEYEKFEHELFLTEEFIRTKVSLLESKINSKFKYARFKLFDQQINGGLAEVCETLGDGVPYSSGLNRAAQANIGLDIINTLSEHYGISAPIFIDNAEAVTQIMDTKGQQIRLIVSEKDKQLRVEDLTKTMQEAV</sequence>
<gene>
    <name evidence="5" type="ORF">GC093_20630</name>
</gene>
<reference evidence="5" key="1">
    <citation type="submission" date="2019-10" db="EMBL/GenBank/DDBJ databases">
        <title>Description of Paenibacillus glebae sp. nov.</title>
        <authorList>
            <person name="Carlier A."/>
            <person name="Qi S."/>
        </authorList>
    </citation>
    <scope>NUCLEOTIDE SEQUENCE</scope>
    <source>
        <strain evidence="5">LMG 31456</strain>
    </source>
</reference>
<name>A0A972K1E3_9BACL</name>
<feature type="coiled-coil region" evidence="4">
    <location>
        <begin position="197"/>
        <end position="344"/>
    </location>
</feature>
<evidence type="ECO:0000256" key="4">
    <source>
        <dbReference type="SAM" id="Coils"/>
    </source>
</evidence>
<dbReference type="PANTHER" id="PTHR32114">
    <property type="entry name" value="ABC TRANSPORTER ABCH.3"/>
    <property type="match status" value="1"/>
</dbReference>
<proteinExistence type="inferred from homology"/>
<dbReference type="Gene3D" id="3.40.50.300">
    <property type="entry name" value="P-loop containing nucleotide triphosphate hydrolases"/>
    <property type="match status" value="1"/>
</dbReference>
<comment type="similarity">
    <text evidence="1">Belongs to the SMC family. SbcC subfamily.</text>
</comment>
<dbReference type="Proteomes" id="UP000641588">
    <property type="component" value="Unassembled WGS sequence"/>
</dbReference>
<keyword evidence="4" id="KW-0175">Coiled coil</keyword>
<evidence type="ECO:0000256" key="1">
    <source>
        <dbReference type="ARBA" id="ARBA00006930"/>
    </source>
</evidence>
<evidence type="ECO:0000256" key="3">
    <source>
        <dbReference type="ARBA" id="ARBA00013368"/>
    </source>
</evidence>
<evidence type="ECO:0000256" key="2">
    <source>
        <dbReference type="ARBA" id="ARBA00011322"/>
    </source>
</evidence>
<dbReference type="PANTHER" id="PTHR32114:SF2">
    <property type="entry name" value="ABC TRANSPORTER ABCH.3"/>
    <property type="match status" value="1"/>
</dbReference>
<dbReference type="RefSeq" id="WP_171653838.1">
    <property type="nucleotide sequence ID" value="NZ_WHOD01000071.1"/>
</dbReference>
<dbReference type="AlphaFoldDB" id="A0A972K1E3"/>
<comment type="subunit">
    <text evidence="2">Heterodimer of SbcC and SbcD.</text>
</comment>
<evidence type="ECO:0000313" key="6">
    <source>
        <dbReference type="Proteomes" id="UP000641588"/>
    </source>
</evidence>
<dbReference type="SUPFAM" id="SSF52540">
    <property type="entry name" value="P-loop containing nucleoside triphosphate hydrolases"/>
    <property type="match status" value="1"/>
</dbReference>
<dbReference type="InterPro" id="IPR027417">
    <property type="entry name" value="P-loop_NTPase"/>
</dbReference>
<comment type="caution">
    <text evidence="5">The sequence shown here is derived from an EMBL/GenBank/DDBJ whole genome shotgun (WGS) entry which is preliminary data.</text>
</comment>